<dbReference type="InterPro" id="IPR001497">
    <property type="entry name" value="MethylDNA_cys_MeTrfase_AS"/>
</dbReference>
<dbReference type="RefSeq" id="WP_052835327.1">
    <property type="nucleotide sequence ID" value="NZ_CDRZ01000079.1"/>
</dbReference>
<dbReference type="EC" id="2.1.1.63" evidence="8"/>
<dbReference type="EMBL" id="CDRZ01000079">
    <property type="protein sequence ID" value="CEO88294.1"/>
    <property type="molecule type" value="Genomic_DNA"/>
</dbReference>
<comment type="catalytic activity">
    <reaction evidence="1">
        <text>a 4-O-methyl-thymidine in DNA + L-cysteinyl-[protein] = a thymidine in DNA + S-methyl-L-cysteinyl-[protein]</text>
        <dbReference type="Rhea" id="RHEA:53428"/>
        <dbReference type="Rhea" id="RHEA-COMP:10131"/>
        <dbReference type="Rhea" id="RHEA-COMP:10132"/>
        <dbReference type="Rhea" id="RHEA-COMP:13555"/>
        <dbReference type="Rhea" id="RHEA-COMP:13556"/>
        <dbReference type="ChEBI" id="CHEBI:29950"/>
        <dbReference type="ChEBI" id="CHEBI:82612"/>
        <dbReference type="ChEBI" id="CHEBI:137386"/>
        <dbReference type="ChEBI" id="CHEBI:137387"/>
        <dbReference type="EC" id="2.1.1.63"/>
    </reaction>
</comment>
<organism evidence="8 9">
    <name type="scientific">Syntrophaceticus schinkii</name>
    <dbReference type="NCBI Taxonomy" id="499207"/>
    <lineage>
        <taxon>Bacteria</taxon>
        <taxon>Bacillati</taxon>
        <taxon>Bacillota</taxon>
        <taxon>Clostridia</taxon>
        <taxon>Thermoanaerobacterales</taxon>
        <taxon>Thermoanaerobacterales Family III. Incertae Sedis</taxon>
        <taxon>Syntrophaceticus</taxon>
    </lineage>
</organism>
<dbReference type="PANTHER" id="PTHR10815">
    <property type="entry name" value="METHYLATED-DNA--PROTEIN-CYSTEINE METHYLTRANSFERASE"/>
    <property type="match status" value="1"/>
</dbReference>
<dbReference type="Pfam" id="PF01035">
    <property type="entry name" value="DNA_binding_1"/>
    <property type="match status" value="1"/>
</dbReference>
<dbReference type="GO" id="GO:0006281">
    <property type="term" value="P:DNA repair"/>
    <property type="evidence" value="ECO:0007669"/>
    <property type="project" value="UniProtKB-KW"/>
</dbReference>
<evidence type="ECO:0000256" key="6">
    <source>
        <dbReference type="ARBA" id="ARBA00049348"/>
    </source>
</evidence>
<proteinExistence type="predicted"/>
<evidence type="ECO:0000256" key="1">
    <source>
        <dbReference type="ARBA" id="ARBA00001286"/>
    </source>
</evidence>
<dbReference type="InterPro" id="IPR036217">
    <property type="entry name" value="MethylDNA_cys_MeTrfase_DNAb"/>
</dbReference>
<evidence type="ECO:0000313" key="9">
    <source>
        <dbReference type="Proteomes" id="UP000046155"/>
    </source>
</evidence>
<dbReference type="PROSITE" id="PS00374">
    <property type="entry name" value="MGMT"/>
    <property type="match status" value="1"/>
</dbReference>
<dbReference type="GO" id="GO:0003908">
    <property type="term" value="F:methylated-DNA-[protein]-cysteine S-methyltransferase activity"/>
    <property type="evidence" value="ECO:0007669"/>
    <property type="project" value="UniProtKB-EC"/>
</dbReference>
<reference evidence="9" key="1">
    <citation type="submission" date="2015-01" db="EMBL/GenBank/DDBJ databases">
        <authorList>
            <person name="Manzoor Shahid"/>
            <person name="Zubair Saima"/>
        </authorList>
    </citation>
    <scope>NUCLEOTIDE SEQUENCE [LARGE SCALE GENOMIC DNA]</scope>
    <source>
        <strain evidence="9">Sp3</strain>
    </source>
</reference>
<accession>A0A0B7MCN6</accession>
<evidence type="ECO:0000256" key="2">
    <source>
        <dbReference type="ARBA" id="ARBA00022603"/>
    </source>
</evidence>
<name>A0A0B7MCN6_9FIRM</name>
<feature type="domain" description="Methylated-DNA-[protein]-cysteine S-methyltransferase DNA binding" evidence="7">
    <location>
        <begin position="117"/>
        <end position="200"/>
    </location>
</feature>
<dbReference type="SUPFAM" id="SSF46767">
    <property type="entry name" value="Methylated DNA-protein cysteine methyltransferase, C-terminal domain"/>
    <property type="match status" value="1"/>
</dbReference>
<gene>
    <name evidence="8" type="ORF">SSCH_170028</name>
</gene>
<dbReference type="InterPro" id="IPR036388">
    <property type="entry name" value="WH-like_DNA-bd_sf"/>
</dbReference>
<dbReference type="GO" id="GO:0032259">
    <property type="term" value="P:methylation"/>
    <property type="evidence" value="ECO:0007669"/>
    <property type="project" value="UniProtKB-KW"/>
</dbReference>
<comment type="catalytic activity">
    <reaction evidence="6">
        <text>a 6-O-methyl-2'-deoxyguanosine in DNA + L-cysteinyl-[protein] = S-methyl-L-cysteinyl-[protein] + a 2'-deoxyguanosine in DNA</text>
        <dbReference type="Rhea" id="RHEA:24000"/>
        <dbReference type="Rhea" id="RHEA-COMP:10131"/>
        <dbReference type="Rhea" id="RHEA-COMP:10132"/>
        <dbReference type="Rhea" id="RHEA-COMP:11367"/>
        <dbReference type="Rhea" id="RHEA-COMP:11368"/>
        <dbReference type="ChEBI" id="CHEBI:29950"/>
        <dbReference type="ChEBI" id="CHEBI:82612"/>
        <dbReference type="ChEBI" id="CHEBI:85445"/>
        <dbReference type="ChEBI" id="CHEBI:85448"/>
        <dbReference type="EC" id="2.1.1.63"/>
    </reaction>
</comment>
<dbReference type="CDD" id="cd06445">
    <property type="entry name" value="ATase"/>
    <property type="match status" value="1"/>
</dbReference>
<evidence type="ECO:0000256" key="5">
    <source>
        <dbReference type="ARBA" id="ARBA00023204"/>
    </source>
</evidence>
<keyword evidence="4" id="KW-0227">DNA damage</keyword>
<keyword evidence="5" id="KW-0234">DNA repair</keyword>
<dbReference type="InterPro" id="IPR014048">
    <property type="entry name" value="MethylDNA_cys_MeTrfase_DNA-bd"/>
</dbReference>
<dbReference type="Proteomes" id="UP000046155">
    <property type="component" value="Unassembled WGS sequence"/>
</dbReference>
<evidence type="ECO:0000256" key="4">
    <source>
        <dbReference type="ARBA" id="ARBA00022763"/>
    </source>
</evidence>
<dbReference type="PANTHER" id="PTHR10815:SF5">
    <property type="entry name" value="METHYLATED-DNA--PROTEIN-CYSTEINE METHYLTRANSFERASE"/>
    <property type="match status" value="1"/>
</dbReference>
<protein>
    <submittedName>
        <fullName evidence="8">Putative Methylated-DNA--(Protein)-cysteine S-methyltransferase</fullName>
        <ecNumber evidence="8">2.1.1.63</ecNumber>
    </submittedName>
</protein>
<sequence length="217" mass="24199">MKKAKNLDKYVTGAVNTSCGWAYLIAGEAGVMACIWPLAEEDLVAWEDGHDHCHRIHEEFQKNLIILKDGRSADKRDVEKNDDAVLKQAAEALLAYFSGNFAPLVNVEIDSRNLSLWQRMVYRVVRSIPRDEVRSYKWVAVECGKPGAARAVGQALAVNPTPLFVPCHRVVHSDGCTGNFTSRGKIPGAVLKRLLLQWEKGDGCALDEISRLLREDR</sequence>
<dbReference type="Gene3D" id="1.10.10.10">
    <property type="entry name" value="Winged helix-like DNA-binding domain superfamily/Winged helix DNA-binding domain"/>
    <property type="match status" value="1"/>
</dbReference>
<dbReference type="AlphaFoldDB" id="A0A0B7MCN6"/>
<keyword evidence="2 8" id="KW-0489">Methyltransferase</keyword>
<dbReference type="NCBIfam" id="TIGR00589">
    <property type="entry name" value="ogt"/>
    <property type="match status" value="1"/>
</dbReference>
<evidence type="ECO:0000259" key="7">
    <source>
        <dbReference type="Pfam" id="PF01035"/>
    </source>
</evidence>
<keyword evidence="3 8" id="KW-0808">Transferase</keyword>
<evidence type="ECO:0000256" key="3">
    <source>
        <dbReference type="ARBA" id="ARBA00022679"/>
    </source>
</evidence>
<keyword evidence="9" id="KW-1185">Reference proteome</keyword>
<evidence type="ECO:0000313" key="8">
    <source>
        <dbReference type="EMBL" id="CEO88294.1"/>
    </source>
</evidence>